<evidence type="ECO:0000256" key="3">
    <source>
        <dbReference type="ARBA" id="ARBA00022688"/>
    </source>
</evidence>
<dbReference type="InterPro" id="IPR010233">
    <property type="entry name" value="UbiG_MeTrfase"/>
</dbReference>
<dbReference type="CDD" id="cd02440">
    <property type="entry name" value="AdoMet_MTases"/>
    <property type="match status" value="1"/>
</dbReference>
<accession>A0A0T6BDJ4</accession>
<feature type="non-terminal residue" evidence="6">
    <location>
        <position position="261"/>
    </location>
</feature>
<keyword evidence="7" id="KW-1185">Reference proteome</keyword>
<evidence type="ECO:0000259" key="5">
    <source>
        <dbReference type="Pfam" id="PF08241"/>
    </source>
</evidence>
<dbReference type="GO" id="GO:0010420">
    <property type="term" value="F:polyprenyldihydroxybenzoate methyltransferase activity"/>
    <property type="evidence" value="ECO:0007669"/>
    <property type="project" value="InterPro"/>
</dbReference>
<keyword evidence="3" id="KW-0831">Ubiquinone biosynthesis</keyword>
<protein>
    <submittedName>
        <fullName evidence="6">Methyltransferase</fullName>
    </submittedName>
</protein>
<sequence>MLKKTSQSFISKSKYLISNSGRFSSTTTIDDREIKHFQQQSQQWWDQEDANPLYTMSALRIPFIRDGLISTGITNTKFHNSSFPLTDLNILDVGCGGGYVSEPLARLGCKVVGIDATDDLINVAQERAKRDTTLSNLTYKATTIEEFSPENLAAFDAVVASEVIEHVNDQARFVSECVKCLKPEGSIFLTTVNKTPASRLFVICIAEAIGTVPKGTHDYDKFIAPHTLQRLLENDNCHTKMIHGMFYNFFTNKWSWIRDTS</sequence>
<feature type="domain" description="Methyltransferase type 11" evidence="5">
    <location>
        <begin position="91"/>
        <end position="188"/>
    </location>
</feature>
<dbReference type="GO" id="GO:0005739">
    <property type="term" value="C:mitochondrion"/>
    <property type="evidence" value="ECO:0007669"/>
    <property type="project" value="TreeGrafter"/>
</dbReference>
<evidence type="ECO:0000256" key="1">
    <source>
        <dbReference type="ARBA" id="ARBA00022603"/>
    </source>
</evidence>
<gene>
    <name evidence="6" type="ORF">AMK59_1234</name>
</gene>
<reference evidence="6 7" key="1">
    <citation type="submission" date="2015-09" db="EMBL/GenBank/DDBJ databases">
        <title>Draft genome of the scarab beetle Oryctes borbonicus.</title>
        <authorList>
            <person name="Meyer J.M."/>
            <person name="Markov G.V."/>
            <person name="Baskaran P."/>
            <person name="Herrmann M."/>
            <person name="Sommer R.J."/>
            <person name="Roedelsperger C."/>
        </authorList>
    </citation>
    <scope>NUCLEOTIDE SEQUENCE [LARGE SCALE GENOMIC DNA]</scope>
    <source>
        <strain evidence="6">OB123</strain>
        <tissue evidence="6">Whole animal</tissue>
    </source>
</reference>
<name>A0A0T6BDJ4_9SCAR</name>
<evidence type="ECO:0000313" key="7">
    <source>
        <dbReference type="Proteomes" id="UP000051574"/>
    </source>
</evidence>
<dbReference type="PANTHER" id="PTHR43464:SF19">
    <property type="entry name" value="UBIQUINONE BIOSYNTHESIS O-METHYLTRANSFERASE, MITOCHONDRIAL"/>
    <property type="match status" value="1"/>
</dbReference>
<organism evidence="6 7">
    <name type="scientific">Oryctes borbonicus</name>
    <dbReference type="NCBI Taxonomy" id="1629725"/>
    <lineage>
        <taxon>Eukaryota</taxon>
        <taxon>Metazoa</taxon>
        <taxon>Ecdysozoa</taxon>
        <taxon>Arthropoda</taxon>
        <taxon>Hexapoda</taxon>
        <taxon>Insecta</taxon>
        <taxon>Pterygota</taxon>
        <taxon>Neoptera</taxon>
        <taxon>Endopterygota</taxon>
        <taxon>Coleoptera</taxon>
        <taxon>Polyphaga</taxon>
        <taxon>Scarabaeiformia</taxon>
        <taxon>Scarabaeidae</taxon>
        <taxon>Dynastinae</taxon>
        <taxon>Oryctes</taxon>
    </lineage>
</organism>
<dbReference type="Gene3D" id="3.40.50.150">
    <property type="entry name" value="Vaccinia Virus protein VP39"/>
    <property type="match status" value="1"/>
</dbReference>
<dbReference type="InterPro" id="IPR013216">
    <property type="entry name" value="Methyltransf_11"/>
</dbReference>
<evidence type="ECO:0000313" key="6">
    <source>
        <dbReference type="EMBL" id="KRT84999.1"/>
    </source>
</evidence>
<dbReference type="Proteomes" id="UP000051574">
    <property type="component" value="Unassembled WGS sequence"/>
</dbReference>
<evidence type="ECO:0000256" key="4">
    <source>
        <dbReference type="ARBA" id="ARBA00022691"/>
    </source>
</evidence>
<keyword evidence="4" id="KW-0949">S-adenosyl-L-methionine</keyword>
<dbReference type="SUPFAM" id="SSF53335">
    <property type="entry name" value="S-adenosyl-L-methionine-dependent methyltransferases"/>
    <property type="match status" value="1"/>
</dbReference>
<dbReference type="AlphaFoldDB" id="A0A0T6BDJ4"/>
<dbReference type="PANTHER" id="PTHR43464">
    <property type="entry name" value="METHYLTRANSFERASE"/>
    <property type="match status" value="1"/>
</dbReference>
<dbReference type="EMBL" id="LJIG01001941">
    <property type="protein sequence ID" value="KRT84999.1"/>
    <property type="molecule type" value="Genomic_DNA"/>
</dbReference>
<proteinExistence type="inferred from homology"/>
<dbReference type="OrthoDB" id="6815431at2759"/>
<dbReference type="Pfam" id="PF08241">
    <property type="entry name" value="Methyltransf_11"/>
    <property type="match status" value="1"/>
</dbReference>
<comment type="caution">
    <text evidence="6">The sequence shown here is derived from an EMBL/GenBank/DDBJ whole genome shotgun (WGS) entry which is preliminary data.</text>
</comment>
<dbReference type="GO" id="GO:0032259">
    <property type="term" value="P:methylation"/>
    <property type="evidence" value="ECO:0007669"/>
    <property type="project" value="UniProtKB-KW"/>
</dbReference>
<dbReference type="InterPro" id="IPR029063">
    <property type="entry name" value="SAM-dependent_MTases_sf"/>
</dbReference>
<dbReference type="GO" id="GO:0061542">
    <property type="term" value="F:3-demethylubiquinol 3-O-methyltransferase activity"/>
    <property type="evidence" value="ECO:0007669"/>
    <property type="project" value="InterPro"/>
</dbReference>
<keyword evidence="1 6" id="KW-0489">Methyltransferase</keyword>
<keyword evidence="2 6" id="KW-0808">Transferase</keyword>
<dbReference type="HAMAP" id="MF_00472">
    <property type="entry name" value="UbiG"/>
    <property type="match status" value="1"/>
</dbReference>
<dbReference type="NCBIfam" id="TIGR01983">
    <property type="entry name" value="UbiG"/>
    <property type="match status" value="1"/>
</dbReference>
<evidence type="ECO:0000256" key="2">
    <source>
        <dbReference type="ARBA" id="ARBA00022679"/>
    </source>
</evidence>